<dbReference type="Proteomes" id="UP001229836">
    <property type="component" value="Chromosome"/>
</dbReference>
<dbReference type="EMBL" id="CP125669">
    <property type="protein sequence ID" value="WHP05783.1"/>
    <property type="molecule type" value="Genomic_DNA"/>
</dbReference>
<evidence type="ECO:0000313" key="1">
    <source>
        <dbReference type="EMBL" id="WHP05783.1"/>
    </source>
</evidence>
<dbReference type="RefSeq" id="WP_283267324.1">
    <property type="nucleotide sequence ID" value="NZ_CP125669.1"/>
</dbReference>
<organism evidence="1 2">
    <name type="scientific">Acinetobacter corruptisaponis</name>
    <dbReference type="NCBI Taxonomy" id="3045147"/>
    <lineage>
        <taxon>Bacteria</taxon>
        <taxon>Pseudomonadati</taxon>
        <taxon>Pseudomonadota</taxon>
        <taxon>Gammaproteobacteria</taxon>
        <taxon>Moraxellales</taxon>
        <taxon>Moraxellaceae</taxon>
        <taxon>Acinetobacter</taxon>
    </lineage>
</organism>
<name>A0ABY8S4R6_9GAMM</name>
<proteinExistence type="predicted"/>
<accession>A0ABY8S4R6</accession>
<gene>
    <name evidence="1" type="ORF">QLH32_17545</name>
</gene>
<sequence length="129" mass="12992">MFANEGLVKTFIAGGSISEYRIVKFGTDDRIALQATAALEKFAGVAGLPKGTSAVTGDSIDVIKSGVANILYGGAVTVGDFLTSDDEGRAVVAADGDSLIGVAQITGIEGDLGAVQIQFGTHYIAAVGP</sequence>
<evidence type="ECO:0000313" key="2">
    <source>
        <dbReference type="Proteomes" id="UP001229836"/>
    </source>
</evidence>
<reference evidence="1 2" key="1">
    <citation type="submission" date="2023-05" db="EMBL/GenBank/DDBJ databases">
        <title>The complete genome of Acinetobacter sp. nov KCTC 92772.</title>
        <authorList>
            <person name="Zhou G."/>
        </authorList>
    </citation>
    <scope>NUCLEOTIDE SEQUENCE [LARGE SCALE GENOMIC DNA]</scope>
    <source>
        <strain evidence="1 2">KCTC 92772</strain>
    </source>
</reference>
<protein>
    <submittedName>
        <fullName evidence="1">DUF2190 family protein</fullName>
    </submittedName>
</protein>
<keyword evidence="2" id="KW-1185">Reference proteome</keyword>